<dbReference type="InterPro" id="IPR008313">
    <property type="entry name" value="GH125"/>
</dbReference>
<dbReference type="Proteomes" id="UP000094067">
    <property type="component" value="Unassembled WGS sequence"/>
</dbReference>
<evidence type="ECO:0000313" key="2">
    <source>
        <dbReference type="Proteomes" id="UP000094067"/>
    </source>
</evidence>
<dbReference type="PANTHER" id="PTHR31047">
    <property type="entry name" value="MEIOTICALLY UP-REGULATED GENE 157 PROTEIN"/>
    <property type="match status" value="1"/>
</dbReference>
<dbReference type="Gene3D" id="1.50.10.10">
    <property type="match status" value="1"/>
</dbReference>
<comment type="caution">
    <text evidence="1">The sequence shown here is derived from an EMBL/GenBank/DDBJ whole genome shotgun (WGS) entry which is preliminary data.</text>
</comment>
<dbReference type="EMBL" id="MCGH01000002">
    <property type="protein sequence ID" value="ODM05164.1"/>
    <property type="molecule type" value="Genomic_DNA"/>
</dbReference>
<name>A0A1E3A8R0_9FIRM</name>
<accession>A0A1E3A8R0</accession>
<gene>
    <name evidence="1" type="ORF">BEI61_01047</name>
</gene>
<dbReference type="PANTHER" id="PTHR31047:SF0">
    <property type="entry name" value="MEIOTICALLY UP-REGULATED GENE 157 PROTEIN"/>
    <property type="match status" value="1"/>
</dbReference>
<proteinExistence type="predicted"/>
<sequence length="429" mass="48670">MKIPSILINKAKELEEYYNIHYKPLAPLAARCFLNTMETTVKQLEDGSYFVITGDIPAMWLRDSAAQVRPYVKYAAQDRELGDIIEGVIAKQAEFVCLDPYANAFNERADGSGHKDETENNDHVWERKYEVDSLCAPLYLGHAYWKATGVTGIFTPVYKEMIVRILETFITEQDHSRSKYFFTRHDCVKTDTLPAGGKGRPVNVTGMTWSGFRPSDDCCKFGYLIPANMMAVTALGYAEEISRDVYGDVELAGRCKALAEEIRDGIMDYGVVNHHKYGRIYAYETDGFGNYNLMDDANSPSLLAMPYLGYCSREDELYQNTRRFILSEDNPYYNAGSRAAGMGSPHTPEGYVWHIGIIMQALTSTDKKEIRNCLEMLADTHAGTNYMHESFNPEEPEEFTRPWFAWANSLFGELLGTLMEQGFFDGEEK</sequence>
<dbReference type="SMART" id="SM01149">
    <property type="entry name" value="DUF1237"/>
    <property type="match status" value="1"/>
</dbReference>
<reference evidence="1 2" key="1">
    <citation type="submission" date="2016-07" db="EMBL/GenBank/DDBJ databases">
        <title>Characterization of isolates of Eisenbergiella tayi derived from blood cultures, using whole genome sequencing.</title>
        <authorList>
            <person name="Burdz T."/>
            <person name="Wiebe D."/>
            <person name="Huynh C."/>
            <person name="Bernard K."/>
        </authorList>
    </citation>
    <scope>NUCLEOTIDE SEQUENCE [LARGE SCALE GENOMIC DNA]</scope>
    <source>
        <strain evidence="1 2">NML 110608</strain>
    </source>
</reference>
<dbReference type="GO" id="GO:0005975">
    <property type="term" value="P:carbohydrate metabolic process"/>
    <property type="evidence" value="ECO:0007669"/>
    <property type="project" value="InterPro"/>
</dbReference>
<dbReference type="InterPro" id="IPR008928">
    <property type="entry name" value="6-hairpin_glycosidase_sf"/>
</dbReference>
<protein>
    <recommendedName>
        <fullName evidence="3">Glycoside hydrolase family 125 protein</fullName>
    </recommendedName>
</protein>
<dbReference type="PIRSF" id="PIRSF028846">
    <property type="entry name" value="UCP028846"/>
    <property type="match status" value="1"/>
</dbReference>
<dbReference type="PATRIC" id="fig|1432052.4.peg.1181"/>
<dbReference type="Pfam" id="PF06824">
    <property type="entry name" value="Glyco_hydro_125"/>
    <property type="match status" value="1"/>
</dbReference>
<dbReference type="InterPro" id="IPR012341">
    <property type="entry name" value="6hp_glycosidase-like_sf"/>
</dbReference>
<organism evidence="1 2">
    <name type="scientific">Eisenbergiella tayi</name>
    <dbReference type="NCBI Taxonomy" id="1432052"/>
    <lineage>
        <taxon>Bacteria</taxon>
        <taxon>Bacillati</taxon>
        <taxon>Bacillota</taxon>
        <taxon>Clostridia</taxon>
        <taxon>Lachnospirales</taxon>
        <taxon>Lachnospiraceae</taxon>
        <taxon>Eisenbergiella</taxon>
    </lineage>
</organism>
<evidence type="ECO:0008006" key="3">
    <source>
        <dbReference type="Google" id="ProtNLM"/>
    </source>
</evidence>
<dbReference type="RefSeq" id="WP_069151525.1">
    <property type="nucleotide sequence ID" value="NZ_MCGH01000002.1"/>
</dbReference>
<dbReference type="AlphaFoldDB" id="A0A1E3A8R0"/>
<evidence type="ECO:0000313" key="1">
    <source>
        <dbReference type="EMBL" id="ODM05164.1"/>
    </source>
</evidence>
<dbReference type="SUPFAM" id="SSF48208">
    <property type="entry name" value="Six-hairpin glycosidases"/>
    <property type="match status" value="1"/>
</dbReference>